<keyword evidence="1" id="KW-0732">Signal</keyword>
<evidence type="ECO:0000256" key="1">
    <source>
        <dbReference type="SAM" id="SignalP"/>
    </source>
</evidence>
<proteinExistence type="predicted"/>
<evidence type="ECO:0008006" key="4">
    <source>
        <dbReference type="Google" id="ProtNLM"/>
    </source>
</evidence>
<evidence type="ECO:0000313" key="2">
    <source>
        <dbReference type="EMBL" id="GFS39325.1"/>
    </source>
</evidence>
<name>A0A8X6M9J8_NEPPI</name>
<protein>
    <recommendedName>
        <fullName evidence="4">Secreted protein</fullName>
    </recommendedName>
</protein>
<gene>
    <name evidence="2" type="ORF">NPIL_146671</name>
</gene>
<dbReference type="EMBL" id="BMAW01089339">
    <property type="protein sequence ID" value="GFS39325.1"/>
    <property type="molecule type" value="Genomic_DNA"/>
</dbReference>
<feature type="chain" id="PRO_5036455345" description="Secreted protein" evidence="1">
    <location>
        <begin position="31"/>
        <end position="96"/>
    </location>
</feature>
<feature type="signal peptide" evidence="1">
    <location>
        <begin position="1"/>
        <end position="30"/>
    </location>
</feature>
<dbReference type="AlphaFoldDB" id="A0A8X6M9J8"/>
<organism evidence="2 3">
    <name type="scientific">Nephila pilipes</name>
    <name type="common">Giant wood spider</name>
    <name type="synonym">Nephila maculata</name>
    <dbReference type="NCBI Taxonomy" id="299642"/>
    <lineage>
        <taxon>Eukaryota</taxon>
        <taxon>Metazoa</taxon>
        <taxon>Ecdysozoa</taxon>
        <taxon>Arthropoda</taxon>
        <taxon>Chelicerata</taxon>
        <taxon>Arachnida</taxon>
        <taxon>Araneae</taxon>
        <taxon>Araneomorphae</taxon>
        <taxon>Entelegynae</taxon>
        <taxon>Araneoidea</taxon>
        <taxon>Nephilidae</taxon>
        <taxon>Nephila</taxon>
    </lineage>
</organism>
<accession>A0A8X6M9J8</accession>
<dbReference type="Proteomes" id="UP000887013">
    <property type="component" value="Unassembled WGS sequence"/>
</dbReference>
<keyword evidence="3" id="KW-1185">Reference proteome</keyword>
<comment type="caution">
    <text evidence="2">The sequence shown here is derived from an EMBL/GenBank/DDBJ whole genome shotgun (WGS) entry which is preliminary data.</text>
</comment>
<reference evidence="2" key="1">
    <citation type="submission" date="2020-08" db="EMBL/GenBank/DDBJ databases">
        <title>Multicomponent nature underlies the extraordinary mechanical properties of spider dragline silk.</title>
        <authorList>
            <person name="Kono N."/>
            <person name="Nakamura H."/>
            <person name="Mori M."/>
            <person name="Yoshida Y."/>
            <person name="Ohtoshi R."/>
            <person name="Malay A.D."/>
            <person name="Moran D.A.P."/>
            <person name="Tomita M."/>
            <person name="Numata K."/>
            <person name="Arakawa K."/>
        </authorList>
    </citation>
    <scope>NUCLEOTIDE SEQUENCE</scope>
</reference>
<evidence type="ECO:0000313" key="3">
    <source>
        <dbReference type="Proteomes" id="UP000887013"/>
    </source>
</evidence>
<sequence>MHFSKKLVPQVLRSYVLMLNLLCCLDPMFSEIICADWGLGQNSDSNSSELGLTRYAGIAPRGMCRFPSILLEVSARQALLRFLIETPFIYLKWIKN</sequence>